<accession>A0AA48KZA3</accession>
<name>A0AA48KZA3_9FIRM</name>
<evidence type="ECO:0000313" key="1">
    <source>
        <dbReference type="EMBL" id="BED92697.1"/>
    </source>
</evidence>
<gene>
    <name evidence="1" type="ORF">RsTaC01_0537</name>
</gene>
<sequence length="183" mass="21483">MYGYRQQQRHYEIKSGYAVNVIIEGNSGKIITKCGREFLFSSRFKPNENIDVRWLESESLYYVHSEDFKITPESEVYSNFEAKETSPVTGFFSKEDSDNDTSNCYCYVDSTSEHKMLIPPKEYYVRIFNENVIIKKDGTEFYFEENFNPNSEKCETVEWIQKGNGVFYVYMPLDFSMFDGSGI</sequence>
<proteinExistence type="predicted"/>
<reference evidence="1" key="1">
    <citation type="journal article" date="2023" name="ISME J.">
        <title>Emergence of putative energy parasites within Clostridia revealed by genome analysis of a novel endosymbiotic clade.</title>
        <authorList>
            <person name="Takahashi K."/>
            <person name="Kuwahara H."/>
            <person name="Horikawa Y."/>
            <person name="Izawa K."/>
            <person name="Kato D."/>
            <person name="Inagaki T."/>
            <person name="Yuki M."/>
            <person name="Ohkuma M."/>
            <person name="Hongoh Y."/>
        </authorList>
    </citation>
    <scope>NUCLEOTIDE SEQUENCE</scope>
    <source>
        <strain evidence="1">RsTa-C01</strain>
    </source>
</reference>
<dbReference type="EMBL" id="AP027925">
    <property type="protein sequence ID" value="BED92697.1"/>
    <property type="molecule type" value="Genomic_DNA"/>
</dbReference>
<protein>
    <submittedName>
        <fullName evidence="1">Uncharacterized protein</fullName>
    </submittedName>
</protein>
<organism evidence="1">
    <name type="scientific">Candidatus Paraimprobicoccus trichonymphae</name>
    <dbReference type="NCBI Taxonomy" id="3033793"/>
    <lineage>
        <taxon>Bacteria</taxon>
        <taxon>Bacillati</taxon>
        <taxon>Bacillota</taxon>
        <taxon>Clostridia</taxon>
        <taxon>Candidatus Paraimprobicoccus</taxon>
    </lineage>
</organism>
<dbReference type="Proteomes" id="UP001335720">
    <property type="component" value="Chromosome"/>
</dbReference>
<dbReference type="KEGG" id="ptrh:RsTaC01_0537"/>
<dbReference type="AlphaFoldDB" id="A0AA48KZA3"/>